<dbReference type="AlphaFoldDB" id="A0A327WDD9"/>
<organism evidence="2 3">
    <name type="scientific">Chitinophaga dinghuensis</name>
    <dbReference type="NCBI Taxonomy" id="1539050"/>
    <lineage>
        <taxon>Bacteria</taxon>
        <taxon>Pseudomonadati</taxon>
        <taxon>Bacteroidota</taxon>
        <taxon>Chitinophagia</taxon>
        <taxon>Chitinophagales</taxon>
        <taxon>Chitinophagaceae</taxon>
        <taxon>Chitinophaga</taxon>
    </lineage>
</organism>
<dbReference type="RefSeq" id="WP_111590596.1">
    <property type="nucleotide sequence ID" value="NZ_QLMA01000001.1"/>
</dbReference>
<dbReference type="Proteomes" id="UP000249819">
    <property type="component" value="Unassembled WGS sequence"/>
</dbReference>
<accession>A0A327WDD9</accession>
<sequence>MMRFRMHTNKILARIGFTVALFYCSSQVARAQSFGNSNAVVDPLGIQYFLNPYMSNPSFAGLDSGLHVNLAYRKQWTDMPGSPQTKLVTADGFVGYRVGAGLQVYNDAAGLLSNTRVAATYAYHLPLGHNKQYLNFGISAVFYGKHLNTKEMNADPNDPSVGAYNRRDNYFESDFGVSYTNRHLTLQAGIPNVFSFAKNKPESRTYGTEQFILGAGYRFDAGEQITSVEPKAFYRNIYGGDGILDVGVKAGLLHNWADATAIYHSTGNFTLGAGFAYIPYLHIQFLYTTQTAGLQTYSNGSMELNLRVNLFQ</sequence>
<evidence type="ECO:0000313" key="2">
    <source>
        <dbReference type="EMBL" id="RAJ87932.1"/>
    </source>
</evidence>
<dbReference type="Pfam" id="PF11751">
    <property type="entry name" value="PorP_SprF"/>
    <property type="match status" value="1"/>
</dbReference>
<dbReference type="EMBL" id="QLMA01000001">
    <property type="protein sequence ID" value="RAJ87932.1"/>
    <property type="molecule type" value="Genomic_DNA"/>
</dbReference>
<keyword evidence="1" id="KW-0732">Signal</keyword>
<protein>
    <submittedName>
        <fullName evidence="2">Type IX secretion system PorP/SprF family membrane protein</fullName>
    </submittedName>
</protein>
<evidence type="ECO:0000313" key="3">
    <source>
        <dbReference type="Proteomes" id="UP000249819"/>
    </source>
</evidence>
<name>A0A327WDD9_9BACT</name>
<gene>
    <name evidence="2" type="ORF">CLV59_101697</name>
</gene>
<feature type="chain" id="PRO_5016398202" evidence="1">
    <location>
        <begin position="32"/>
        <end position="312"/>
    </location>
</feature>
<proteinExistence type="predicted"/>
<feature type="signal peptide" evidence="1">
    <location>
        <begin position="1"/>
        <end position="31"/>
    </location>
</feature>
<reference evidence="2 3" key="1">
    <citation type="submission" date="2018-06" db="EMBL/GenBank/DDBJ databases">
        <title>Genomic Encyclopedia of Archaeal and Bacterial Type Strains, Phase II (KMG-II): from individual species to whole genera.</title>
        <authorList>
            <person name="Goeker M."/>
        </authorList>
    </citation>
    <scope>NUCLEOTIDE SEQUENCE [LARGE SCALE GENOMIC DNA]</scope>
    <source>
        <strain evidence="2 3">DSM 29821</strain>
    </source>
</reference>
<dbReference type="InterPro" id="IPR019861">
    <property type="entry name" value="PorP/SprF_Bacteroidetes"/>
</dbReference>
<keyword evidence="3" id="KW-1185">Reference proteome</keyword>
<dbReference type="NCBIfam" id="TIGR03519">
    <property type="entry name" value="T9SS_PorP_fam"/>
    <property type="match status" value="1"/>
</dbReference>
<dbReference type="OrthoDB" id="648347at2"/>
<comment type="caution">
    <text evidence="2">The sequence shown here is derived from an EMBL/GenBank/DDBJ whole genome shotgun (WGS) entry which is preliminary data.</text>
</comment>
<evidence type="ECO:0000256" key="1">
    <source>
        <dbReference type="SAM" id="SignalP"/>
    </source>
</evidence>